<evidence type="ECO:0000313" key="2">
    <source>
        <dbReference type="EMBL" id="KIL67615.1"/>
    </source>
</evidence>
<name>A0A0C2SW07_AMAMK</name>
<dbReference type="InParanoid" id="A0A0C2SW07"/>
<sequence>MTTSLMAVMLFGRRLTIHLAIMEPLPLPLFPLPLPNQPPDGYRWEEGTLSEISTTTAFKTGIDERDKFLERRCCIICGEGSDEVLHYCHIAPQAEQGTWLRDRGWIPFEIKKSCQHEPRNGPGLLLCNLHYAFFDGYAFLSPKFRSLSSSTIPVSPLFRSSMEKVLLLTPRIAMRRFLPCSSFMRCASVDSTLLHSLIHSCPMARLDLIGWGI</sequence>
<organism evidence="2 3">
    <name type="scientific">Amanita muscaria (strain Koide BX008)</name>
    <dbReference type="NCBI Taxonomy" id="946122"/>
    <lineage>
        <taxon>Eukaryota</taxon>
        <taxon>Fungi</taxon>
        <taxon>Dikarya</taxon>
        <taxon>Basidiomycota</taxon>
        <taxon>Agaricomycotina</taxon>
        <taxon>Agaricomycetes</taxon>
        <taxon>Agaricomycetidae</taxon>
        <taxon>Agaricales</taxon>
        <taxon>Pluteineae</taxon>
        <taxon>Amanitaceae</taxon>
        <taxon>Amanita</taxon>
    </lineage>
</organism>
<dbReference type="Proteomes" id="UP000054549">
    <property type="component" value="Unassembled WGS sequence"/>
</dbReference>
<protein>
    <recommendedName>
        <fullName evidence="1">HNH nuclease domain-containing protein</fullName>
    </recommendedName>
</protein>
<dbReference type="EMBL" id="KN818231">
    <property type="protein sequence ID" value="KIL67615.1"/>
    <property type="molecule type" value="Genomic_DNA"/>
</dbReference>
<proteinExistence type="predicted"/>
<accession>A0A0C2SW07</accession>
<evidence type="ECO:0000313" key="3">
    <source>
        <dbReference type="Proteomes" id="UP000054549"/>
    </source>
</evidence>
<dbReference type="InterPro" id="IPR003615">
    <property type="entry name" value="HNH_nuc"/>
</dbReference>
<feature type="domain" description="HNH nuclease" evidence="1">
    <location>
        <begin position="74"/>
        <end position="137"/>
    </location>
</feature>
<dbReference type="Pfam" id="PF13391">
    <property type="entry name" value="HNH_2"/>
    <property type="match status" value="1"/>
</dbReference>
<reference evidence="2 3" key="1">
    <citation type="submission" date="2014-04" db="EMBL/GenBank/DDBJ databases">
        <title>Evolutionary Origins and Diversification of the Mycorrhizal Mutualists.</title>
        <authorList>
            <consortium name="DOE Joint Genome Institute"/>
            <consortium name="Mycorrhizal Genomics Consortium"/>
            <person name="Kohler A."/>
            <person name="Kuo A."/>
            <person name="Nagy L.G."/>
            <person name="Floudas D."/>
            <person name="Copeland A."/>
            <person name="Barry K.W."/>
            <person name="Cichocki N."/>
            <person name="Veneault-Fourrey C."/>
            <person name="LaButti K."/>
            <person name="Lindquist E.A."/>
            <person name="Lipzen A."/>
            <person name="Lundell T."/>
            <person name="Morin E."/>
            <person name="Murat C."/>
            <person name="Riley R."/>
            <person name="Ohm R."/>
            <person name="Sun H."/>
            <person name="Tunlid A."/>
            <person name="Henrissat B."/>
            <person name="Grigoriev I.V."/>
            <person name="Hibbett D.S."/>
            <person name="Martin F."/>
        </authorList>
    </citation>
    <scope>NUCLEOTIDE SEQUENCE [LARGE SCALE GENOMIC DNA]</scope>
    <source>
        <strain evidence="2 3">Koide BX008</strain>
    </source>
</reference>
<keyword evidence="3" id="KW-1185">Reference proteome</keyword>
<evidence type="ECO:0000259" key="1">
    <source>
        <dbReference type="Pfam" id="PF13391"/>
    </source>
</evidence>
<dbReference type="AlphaFoldDB" id="A0A0C2SW07"/>
<dbReference type="HOGENOM" id="CLU_1294073_0_0_1"/>
<dbReference type="OrthoDB" id="2124139at2759"/>
<gene>
    <name evidence="2" type="ORF">M378DRAFT_267517</name>
</gene>